<evidence type="ECO:0000313" key="1">
    <source>
        <dbReference type="Proteomes" id="UP000095287"/>
    </source>
</evidence>
<dbReference type="AlphaFoldDB" id="A0A1I7ZJ30"/>
<dbReference type="WBParaSite" id="L893_g27045.t1">
    <property type="protein sequence ID" value="L893_g27045.t1"/>
    <property type="gene ID" value="L893_g27045"/>
</dbReference>
<accession>A0A1I7ZJ30</accession>
<dbReference type="Proteomes" id="UP000095287">
    <property type="component" value="Unplaced"/>
</dbReference>
<reference evidence="2" key="1">
    <citation type="submission" date="2016-11" db="UniProtKB">
        <authorList>
            <consortium name="WormBaseParasite"/>
        </authorList>
    </citation>
    <scope>IDENTIFICATION</scope>
</reference>
<keyword evidence="1" id="KW-1185">Reference proteome</keyword>
<proteinExistence type="predicted"/>
<name>A0A1I7ZJ30_9BILA</name>
<sequence length="101" mass="11226">MKRFQLDLLSGRQHVLALTPTPLRSSRRGDAPTMLRALVLLVVLATGVVGFARADEVDSLLEKPERENRTADVEKVAVAEAEEKLPEKFKKGVGTIDFQHF</sequence>
<organism evidence="1 2">
    <name type="scientific">Steinernema glaseri</name>
    <dbReference type="NCBI Taxonomy" id="37863"/>
    <lineage>
        <taxon>Eukaryota</taxon>
        <taxon>Metazoa</taxon>
        <taxon>Ecdysozoa</taxon>
        <taxon>Nematoda</taxon>
        <taxon>Chromadorea</taxon>
        <taxon>Rhabditida</taxon>
        <taxon>Tylenchina</taxon>
        <taxon>Panagrolaimomorpha</taxon>
        <taxon>Strongyloidoidea</taxon>
        <taxon>Steinernematidae</taxon>
        <taxon>Steinernema</taxon>
    </lineage>
</organism>
<evidence type="ECO:0000313" key="2">
    <source>
        <dbReference type="WBParaSite" id="L893_g27045.t1"/>
    </source>
</evidence>
<protein>
    <submittedName>
        <fullName evidence="2">RxLR effector candidate protein</fullName>
    </submittedName>
</protein>